<gene>
    <name evidence="2" type="primary">X975_09063</name>
    <name evidence="2" type="ORF">NPIL_42401</name>
</gene>
<dbReference type="PANTHER" id="PTHR37159:SF1">
    <property type="entry name" value="GH11867P"/>
    <property type="match status" value="1"/>
</dbReference>
<evidence type="ECO:0000313" key="3">
    <source>
        <dbReference type="Proteomes" id="UP000887013"/>
    </source>
</evidence>
<dbReference type="GO" id="GO:0016491">
    <property type="term" value="F:oxidoreductase activity"/>
    <property type="evidence" value="ECO:0007669"/>
    <property type="project" value="InterPro"/>
</dbReference>
<dbReference type="Pfam" id="PF09995">
    <property type="entry name" value="MPAB_Lcp_cat"/>
    <property type="match status" value="1"/>
</dbReference>
<dbReference type="EMBL" id="BMAW01064378">
    <property type="protein sequence ID" value="GFT44870.1"/>
    <property type="molecule type" value="Genomic_DNA"/>
</dbReference>
<dbReference type="InterPro" id="IPR018713">
    <property type="entry name" value="MPAB/Lcp_cat_dom"/>
</dbReference>
<keyword evidence="3" id="KW-1185">Reference proteome</keyword>
<dbReference type="Proteomes" id="UP000887013">
    <property type="component" value="Unassembled WGS sequence"/>
</dbReference>
<reference evidence="2" key="1">
    <citation type="submission" date="2020-08" db="EMBL/GenBank/DDBJ databases">
        <title>Multicomponent nature underlies the extraordinary mechanical properties of spider dragline silk.</title>
        <authorList>
            <person name="Kono N."/>
            <person name="Nakamura H."/>
            <person name="Mori M."/>
            <person name="Yoshida Y."/>
            <person name="Ohtoshi R."/>
            <person name="Malay A.D."/>
            <person name="Moran D.A.P."/>
            <person name="Tomita M."/>
            <person name="Numata K."/>
            <person name="Arakawa K."/>
        </authorList>
    </citation>
    <scope>NUCLEOTIDE SEQUENCE</scope>
</reference>
<feature type="domain" description="ER-bound oxygenase mpaB/mpaB'/Rubber oxygenase catalytic" evidence="1">
    <location>
        <begin position="62"/>
        <end position="220"/>
    </location>
</feature>
<name>A0A8X6P101_NEPPI</name>
<dbReference type="PANTHER" id="PTHR37159">
    <property type="entry name" value="GH11867P"/>
    <property type="match status" value="1"/>
</dbReference>
<dbReference type="AlphaFoldDB" id="A0A8X6P101"/>
<evidence type="ECO:0000259" key="1">
    <source>
        <dbReference type="Pfam" id="PF09995"/>
    </source>
</evidence>
<evidence type="ECO:0000313" key="2">
    <source>
        <dbReference type="EMBL" id="GFT44870.1"/>
    </source>
</evidence>
<organism evidence="2 3">
    <name type="scientific">Nephila pilipes</name>
    <name type="common">Giant wood spider</name>
    <name type="synonym">Nephila maculata</name>
    <dbReference type="NCBI Taxonomy" id="299642"/>
    <lineage>
        <taxon>Eukaryota</taxon>
        <taxon>Metazoa</taxon>
        <taxon>Ecdysozoa</taxon>
        <taxon>Arthropoda</taxon>
        <taxon>Chelicerata</taxon>
        <taxon>Arachnida</taxon>
        <taxon>Araneae</taxon>
        <taxon>Araneomorphae</taxon>
        <taxon>Entelegynae</taxon>
        <taxon>Araneoidea</taxon>
        <taxon>Nephilidae</taxon>
        <taxon>Nephila</taxon>
    </lineage>
</organism>
<protein>
    <submittedName>
        <fullName evidence="2">DUF2236 domain-containing protein</fullName>
    </submittedName>
</protein>
<dbReference type="OrthoDB" id="6361347at2759"/>
<accession>A0A8X6P101</accession>
<proteinExistence type="predicted"/>
<sequence length="332" mass="38754">MESEKNELWEKKRLEELRDGDSVVTPGGDISKQKFPPWFDEKKFERAKEVYRDHFAAINFGHLCGLLLSFYFTKNIKTLLSTGESSSKNALFHRYLMTIRHIQKWYEGNVWDVNDPAHRSISIVRSMHARIAQKMTALNDGIVYVSQWDMALTQWAFVGPIVLFRSRVGLHGCTDDDYDAVIHFWRAIGYLLGIEDKYNLCHGTYDQVLRACERVLHKEYKVRVSEEDPISVHMGKSVVEALHMMDELLTWPSMSTYIHELADIPCPDTMSLLDWICHNLMRFMMLYVLQVEKFRLMFNDLVRWRLNKADKIDLGLMKEGRRSHNPSTVTAG</sequence>
<comment type="caution">
    <text evidence="2">The sequence shown here is derived from an EMBL/GenBank/DDBJ whole genome shotgun (WGS) entry which is preliminary data.</text>
</comment>